<dbReference type="Gene3D" id="2.40.280.10">
    <property type="match status" value="1"/>
</dbReference>
<evidence type="ECO:0000256" key="2">
    <source>
        <dbReference type="ARBA" id="ARBA00022884"/>
    </source>
</evidence>
<organism evidence="5 6">
    <name type="scientific">Saccharobesus litoralis</name>
    <dbReference type="NCBI Taxonomy" id="2172099"/>
    <lineage>
        <taxon>Bacteria</taxon>
        <taxon>Pseudomonadati</taxon>
        <taxon>Pseudomonadota</taxon>
        <taxon>Gammaproteobacteria</taxon>
        <taxon>Alteromonadales</taxon>
        <taxon>Alteromonadaceae</taxon>
        <taxon>Saccharobesus</taxon>
    </lineage>
</organism>
<dbReference type="InterPro" id="IPR020081">
    <property type="entry name" value="SsrA-bd_prot_CS"/>
</dbReference>
<evidence type="ECO:0000256" key="1">
    <source>
        <dbReference type="ARBA" id="ARBA00022490"/>
    </source>
</evidence>
<evidence type="ECO:0000256" key="3">
    <source>
        <dbReference type="HAMAP-Rule" id="MF_00023"/>
    </source>
</evidence>
<dbReference type="GO" id="GO:0003723">
    <property type="term" value="F:RNA binding"/>
    <property type="evidence" value="ECO:0007669"/>
    <property type="project" value="UniProtKB-UniRule"/>
</dbReference>
<reference evidence="5 6" key="1">
    <citation type="submission" date="2018-01" db="EMBL/GenBank/DDBJ databases">
        <title>Genome sequence of a Cantenovulum-like bacteria.</title>
        <authorList>
            <person name="Tan W.R."/>
            <person name="Lau N.-S."/>
            <person name="Go F."/>
            <person name="Amirul A.-A.A."/>
        </authorList>
    </citation>
    <scope>NUCLEOTIDE SEQUENCE [LARGE SCALE GENOMIC DNA]</scope>
    <source>
        <strain evidence="5 6">CCB-QB4</strain>
    </source>
</reference>
<proteinExistence type="inferred from homology"/>
<dbReference type="Pfam" id="PF01668">
    <property type="entry name" value="SmpB"/>
    <property type="match status" value="1"/>
</dbReference>
<dbReference type="RefSeq" id="WP_108603287.1">
    <property type="nucleotide sequence ID" value="NZ_CP026604.1"/>
</dbReference>
<dbReference type="CDD" id="cd09294">
    <property type="entry name" value="SmpB"/>
    <property type="match status" value="1"/>
</dbReference>
<dbReference type="GO" id="GO:0005829">
    <property type="term" value="C:cytosol"/>
    <property type="evidence" value="ECO:0007669"/>
    <property type="project" value="TreeGrafter"/>
</dbReference>
<accession>A0A2S0VT17</accession>
<evidence type="ECO:0000313" key="5">
    <source>
        <dbReference type="EMBL" id="AWB67240.1"/>
    </source>
</evidence>
<dbReference type="NCBIfam" id="NF003843">
    <property type="entry name" value="PRK05422.1"/>
    <property type="match status" value="1"/>
</dbReference>
<dbReference type="EMBL" id="CP026604">
    <property type="protein sequence ID" value="AWB67240.1"/>
    <property type="molecule type" value="Genomic_DNA"/>
</dbReference>
<comment type="similarity">
    <text evidence="3">Belongs to the SmpB family.</text>
</comment>
<evidence type="ECO:0000256" key="4">
    <source>
        <dbReference type="SAM" id="MobiDB-lite"/>
    </source>
</evidence>
<sequence length="160" mass="18555">MAKKNAKKTNNSNTIALNRKAKHEYFLEDKTEAGIELQGWEVKSIRDGRVNLSDAYVIIQNNEAYLLGAKIQPLNSASTHVVADPDRTRKLLLNRREIDRLIGARDRQGYSIVATAMYWKKCWVKVEIYLAKGKQSHDKRSDIKDKDWSRQKERLMKHSN</sequence>
<protein>
    <recommendedName>
        <fullName evidence="3">SsrA-binding protein</fullName>
    </recommendedName>
    <alternativeName>
        <fullName evidence="3">Small protein B</fullName>
    </alternativeName>
</protein>
<keyword evidence="2 3" id="KW-0694">RNA-binding</keyword>
<dbReference type="OrthoDB" id="9805462at2"/>
<dbReference type="AlphaFoldDB" id="A0A2S0VT17"/>
<dbReference type="PANTHER" id="PTHR30308:SF2">
    <property type="entry name" value="SSRA-BINDING PROTEIN"/>
    <property type="match status" value="1"/>
</dbReference>
<comment type="subcellular location">
    <subcellularLocation>
        <location evidence="3">Cytoplasm</location>
    </subcellularLocation>
    <text evidence="3">The tmRNA-SmpB complex associates with stalled 70S ribosomes.</text>
</comment>
<dbReference type="HAMAP" id="MF_00023">
    <property type="entry name" value="SmpB"/>
    <property type="match status" value="1"/>
</dbReference>
<dbReference type="InterPro" id="IPR023620">
    <property type="entry name" value="SmpB"/>
</dbReference>
<dbReference type="Proteomes" id="UP000244441">
    <property type="component" value="Chromosome"/>
</dbReference>
<dbReference type="NCBIfam" id="TIGR00086">
    <property type="entry name" value="smpB"/>
    <property type="match status" value="1"/>
</dbReference>
<dbReference type="SUPFAM" id="SSF74982">
    <property type="entry name" value="Small protein B (SmpB)"/>
    <property type="match status" value="1"/>
</dbReference>
<dbReference type="PROSITE" id="PS01317">
    <property type="entry name" value="SSRP"/>
    <property type="match status" value="1"/>
</dbReference>
<dbReference type="PANTHER" id="PTHR30308">
    <property type="entry name" value="TMRNA-BINDING COMPONENT OF TRANS-TRANSLATION TAGGING COMPLEX"/>
    <property type="match status" value="1"/>
</dbReference>
<name>A0A2S0VT17_9ALTE</name>
<dbReference type="GO" id="GO:0070930">
    <property type="term" value="P:trans-translation-dependent protein tagging"/>
    <property type="evidence" value="ECO:0007669"/>
    <property type="project" value="TreeGrafter"/>
</dbReference>
<keyword evidence="1 3" id="KW-0963">Cytoplasm</keyword>
<dbReference type="KEGG" id="cate:C2869_12675"/>
<dbReference type="GO" id="GO:0070929">
    <property type="term" value="P:trans-translation"/>
    <property type="evidence" value="ECO:0007669"/>
    <property type="project" value="UniProtKB-UniRule"/>
</dbReference>
<evidence type="ECO:0000313" key="6">
    <source>
        <dbReference type="Proteomes" id="UP000244441"/>
    </source>
</evidence>
<dbReference type="InterPro" id="IPR000037">
    <property type="entry name" value="SsrA-bd_prot"/>
</dbReference>
<gene>
    <name evidence="3" type="primary">smpB</name>
    <name evidence="5" type="ORF">C2869_12675</name>
</gene>
<keyword evidence="6" id="KW-1185">Reference proteome</keyword>
<feature type="region of interest" description="Disordered" evidence="4">
    <location>
        <begin position="138"/>
        <end position="160"/>
    </location>
</feature>
<comment type="function">
    <text evidence="3">Required for rescue of stalled ribosomes mediated by trans-translation. Binds to transfer-messenger RNA (tmRNA), required for stable association of tmRNA with ribosomes. tmRNA and SmpB together mimic tRNA shape, replacing the anticodon stem-loop with SmpB. tmRNA is encoded by the ssrA gene; the 2 termini fold to resemble tRNA(Ala) and it encodes a 'tag peptide', a short internal open reading frame. During trans-translation Ala-aminoacylated tmRNA acts like a tRNA, entering the A-site of stalled ribosomes, displacing the stalled mRNA. The ribosome then switches to translate the ORF on the tmRNA; the nascent peptide is terminated with the 'tag peptide' encoded by the tmRNA and targeted for degradation. The ribosome is freed to recommence translation, which seems to be the essential function of trans-translation.</text>
</comment>